<evidence type="ECO:0000313" key="4">
    <source>
        <dbReference type="Proteomes" id="UP000078046"/>
    </source>
</evidence>
<proteinExistence type="predicted"/>
<keyword evidence="1" id="KW-0238">DNA-binding</keyword>
<sequence length="69" mass="7987">MEFYKGANVPEIIGKFKRMRQPNSSVMKKELYSWFVDMQNNNTSITDEIVLFTANAMLNKDCSSDNIEC</sequence>
<dbReference type="Proteomes" id="UP000078046">
    <property type="component" value="Unassembled WGS sequence"/>
</dbReference>
<comment type="caution">
    <text evidence="3">The sequence shown here is derived from an EMBL/GenBank/DDBJ whole genome shotgun (WGS) entry which is preliminary data.</text>
</comment>
<evidence type="ECO:0000256" key="1">
    <source>
        <dbReference type="ARBA" id="ARBA00023125"/>
    </source>
</evidence>
<keyword evidence="4" id="KW-1185">Reference proteome</keyword>
<reference evidence="3 4" key="1">
    <citation type="submission" date="2016-04" db="EMBL/GenBank/DDBJ databases">
        <title>The genome of Intoshia linei affirms orthonectids as highly simplified spiralians.</title>
        <authorList>
            <person name="Mikhailov K.V."/>
            <person name="Slusarev G.S."/>
            <person name="Nikitin M.A."/>
            <person name="Logacheva M.D."/>
            <person name="Penin A."/>
            <person name="Aleoshin V."/>
            <person name="Panchin Y.V."/>
        </authorList>
    </citation>
    <scope>NUCLEOTIDE SEQUENCE [LARGE SCALE GENOMIC DNA]</scope>
    <source>
        <strain evidence="3">Intl2013</strain>
        <tissue evidence="3">Whole animal</tissue>
    </source>
</reference>
<dbReference type="Pfam" id="PF03221">
    <property type="entry name" value="HTH_Tnp_Tc5"/>
    <property type="match status" value="1"/>
</dbReference>
<gene>
    <name evidence="3" type="ORF">A3Q56_08769</name>
</gene>
<organism evidence="3 4">
    <name type="scientific">Intoshia linei</name>
    <dbReference type="NCBI Taxonomy" id="1819745"/>
    <lineage>
        <taxon>Eukaryota</taxon>
        <taxon>Metazoa</taxon>
        <taxon>Spiralia</taxon>
        <taxon>Lophotrochozoa</taxon>
        <taxon>Mesozoa</taxon>
        <taxon>Orthonectida</taxon>
        <taxon>Rhopaluridae</taxon>
        <taxon>Intoshia</taxon>
    </lineage>
</organism>
<accession>A0A177AQ40</accession>
<protein>
    <recommendedName>
        <fullName evidence="2">HTH CENPB-type domain-containing protein</fullName>
    </recommendedName>
</protein>
<evidence type="ECO:0000313" key="3">
    <source>
        <dbReference type="EMBL" id="OAF63521.1"/>
    </source>
</evidence>
<feature type="domain" description="HTH CENPB-type" evidence="2">
    <location>
        <begin position="27"/>
        <end position="60"/>
    </location>
</feature>
<evidence type="ECO:0000259" key="2">
    <source>
        <dbReference type="Pfam" id="PF03221"/>
    </source>
</evidence>
<dbReference type="EMBL" id="LWCA01003382">
    <property type="protein sequence ID" value="OAF63521.1"/>
    <property type="molecule type" value="Genomic_DNA"/>
</dbReference>
<dbReference type="GO" id="GO:0003677">
    <property type="term" value="F:DNA binding"/>
    <property type="evidence" value="ECO:0007669"/>
    <property type="project" value="UniProtKB-KW"/>
</dbReference>
<dbReference type="AlphaFoldDB" id="A0A177AQ40"/>
<dbReference type="OrthoDB" id="125347at2759"/>
<dbReference type="InterPro" id="IPR006600">
    <property type="entry name" value="HTH_CenpB_DNA-bd_dom"/>
</dbReference>
<name>A0A177AQ40_9BILA</name>